<organism evidence="2 3">
    <name type="scientific">Zymoseptoria brevis</name>
    <dbReference type="NCBI Taxonomy" id="1047168"/>
    <lineage>
        <taxon>Eukaryota</taxon>
        <taxon>Fungi</taxon>
        <taxon>Dikarya</taxon>
        <taxon>Ascomycota</taxon>
        <taxon>Pezizomycotina</taxon>
        <taxon>Dothideomycetes</taxon>
        <taxon>Dothideomycetidae</taxon>
        <taxon>Mycosphaerellales</taxon>
        <taxon>Mycosphaerellaceae</taxon>
        <taxon>Zymoseptoria</taxon>
    </lineage>
</organism>
<proteinExistence type="predicted"/>
<feature type="region of interest" description="Disordered" evidence="1">
    <location>
        <begin position="183"/>
        <end position="211"/>
    </location>
</feature>
<comment type="caution">
    <text evidence="2">The sequence shown here is derived from an EMBL/GenBank/DDBJ whole genome shotgun (WGS) entry which is preliminary data.</text>
</comment>
<protein>
    <recommendedName>
        <fullName evidence="4">BTB domain-containing protein</fullName>
    </recommendedName>
</protein>
<dbReference type="AlphaFoldDB" id="A0A0F4GNR6"/>
<evidence type="ECO:0000313" key="2">
    <source>
        <dbReference type="EMBL" id="KJX99059.1"/>
    </source>
</evidence>
<dbReference type="OrthoDB" id="3644790at2759"/>
<dbReference type="Proteomes" id="UP000033647">
    <property type="component" value="Unassembled WGS sequence"/>
</dbReference>
<evidence type="ECO:0000256" key="1">
    <source>
        <dbReference type="SAM" id="MobiDB-lite"/>
    </source>
</evidence>
<sequence>MYETGVWSDLSIITATETFRVHRAVVFPANAKLRRDARIPNSKASVEMEEREVVVDAMLRHFYELPILWLHNVPHSASLTPGVGLSDALLSRCTDCVHLMFAAAKYDIERLGVSALRMFQLCMSSHFIKSGHMIDLGCLFMDLAKDRVSLDLYKEGIDVVVNATHRKLAGIVNDAFAWESSTPTRHTRDWSCPRQSRWDEATKKRPAPDEA</sequence>
<accession>A0A0F4GNR6</accession>
<evidence type="ECO:0000313" key="3">
    <source>
        <dbReference type="Proteomes" id="UP000033647"/>
    </source>
</evidence>
<gene>
    <name evidence="2" type="ORF">TI39_contig375g00004</name>
</gene>
<feature type="compositionally biased region" description="Basic and acidic residues" evidence="1">
    <location>
        <begin position="186"/>
        <end position="211"/>
    </location>
</feature>
<dbReference type="EMBL" id="LAFY01000367">
    <property type="protein sequence ID" value="KJX99059.1"/>
    <property type="molecule type" value="Genomic_DNA"/>
</dbReference>
<dbReference type="STRING" id="1047168.A0A0F4GNR6"/>
<name>A0A0F4GNR6_9PEZI</name>
<evidence type="ECO:0008006" key="4">
    <source>
        <dbReference type="Google" id="ProtNLM"/>
    </source>
</evidence>
<reference evidence="2 3" key="1">
    <citation type="submission" date="2015-03" db="EMBL/GenBank/DDBJ databases">
        <title>RNA-seq based gene annotation and comparative genomics of four Zymoseptoria species reveal species-specific pathogenicity related genes and transposable element activity.</title>
        <authorList>
            <person name="Grandaubert J."/>
            <person name="Bhattacharyya A."/>
            <person name="Stukenbrock E.H."/>
        </authorList>
    </citation>
    <scope>NUCLEOTIDE SEQUENCE [LARGE SCALE GENOMIC DNA]</scope>
    <source>
        <strain evidence="2 3">Zb18110</strain>
    </source>
</reference>
<keyword evidence="3" id="KW-1185">Reference proteome</keyword>